<keyword evidence="3" id="KW-1185">Reference proteome</keyword>
<reference evidence="2 3" key="1">
    <citation type="submission" date="2013-08" db="EMBL/GenBank/DDBJ databases">
        <authorList>
            <person name="Weinstock G."/>
            <person name="Sodergren E."/>
            <person name="Wylie T."/>
            <person name="Fulton L."/>
            <person name="Fulton R."/>
            <person name="Fronick C."/>
            <person name="O'Laughlin M."/>
            <person name="Godfrey J."/>
            <person name="Miner T."/>
            <person name="Herter B."/>
            <person name="Appelbaum E."/>
            <person name="Cordes M."/>
            <person name="Lek S."/>
            <person name="Wollam A."/>
            <person name="Pepin K.H."/>
            <person name="Palsikar V.B."/>
            <person name="Mitreva M."/>
            <person name="Wilson R.K."/>
        </authorList>
    </citation>
    <scope>NUCLEOTIDE SEQUENCE [LARGE SCALE GENOMIC DNA]</scope>
    <source>
        <strain evidence="2 3">ATCC 700332</strain>
    </source>
</reference>
<dbReference type="PANTHER" id="PTHR30531">
    <property type="entry name" value="FLAGELLAR BIOSYNTHETIC PROTEIN FLHB"/>
    <property type="match status" value="1"/>
</dbReference>
<dbReference type="RefSeq" id="WP_021687153.1">
    <property type="nucleotide sequence ID" value="NZ_KI260564.1"/>
</dbReference>
<evidence type="ECO:0000313" key="2">
    <source>
        <dbReference type="EMBL" id="ERJ93469.1"/>
    </source>
</evidence>
<accession>A0ABN0NZG9</accession>
<dbReference type="PANTHER" id="PTHR30531:SF12">
    <property type="entry name" value="FLAGELLAR BIOSYNTHETIC PROTEIN FLHB"/>
    <property type="match status" value="1"/>
</dbReference>
<evidence type="ECO:0000313" key="3">
    <source>
        <dbReference type="Proteomes" id="UP000016649"/>
    </source>
</evidence>
<dbReference type="SUPFAM" id="SSF160544">
    <property type="entry name" value="EscU C-terminal domain-like"/>
    <property type="match status" value="1"/>
</dbReference>
<evidence type="ECO:0000256" key="1">
    <source>
        <dbReference type="ARBA" id="ARBA00010690"/>
    </source>
</evidence>
<dbReference type="InterPro" id="IPR029025">
    <property type="entry name" value="T3SS_substrate_exporter_C"/>
</dbReference>
<sequence>MKKRENGAKQTAVALRYPKGFPAPFIACKGSGRLAQLMTAAAEEYGIPVAFEPETAQILSLQEVGSYIPPETYEVLAGIFAFIKKAEDYANN</sequence>
<name>A0ABN0NZG9_TRELE</name>
<dbReference type="Proteomes" id="UP000016649">
    <property type="component" value="Unassembled WGS sequence"/>
</dbReference>
<dbReference type="Gene3D" id="3.40.1690.10">
    <property type="entry name" value="secretion proteins EscU"/>
    <property type="match status" value="1"/>
</dbReference>
<comment type="similarity">
    <text evidence="1">Belongs to the type III secretion exporter family.</text>
</comment>
<dbReference type="Pfam" id="PF01312">
    <property type="entry name" value="Bac_export_2"/>
    <property type="match status" value="1"/>
</dbReference>
<organism evidence="2 3">
    <name type="scientific">Treponema lecithinolyticum ATCC 700332</name>
    <dbReference type="NCBI Taxonomy" id="1321815"/>
    <lineage>
        <taxon>Bacteria</taxon>
        <taxon>Pseudomonadati</taxon>
        <taxon>Spirochaetota</taxon>
        <taxon>Spirochaetia</taxon>
        <taxon>Spirochaetales</taxon>
        <taxon>Treponemataceae</taxon>
        <taxon>Treponema</taxon>
    </lineage>
</organism>
<dbReference type="InterPro" id="IPR006135">
    <property type="entry name" value="T3SS_substrate_exporter"/>
</dbReference>
<gene>
    <name evidence="2" type="ORF">HMPREF9193_00939</name>
</gene>
<proteinExistence type="inferred from homology"/>
<dbReference type="EMBL" id="AWVH01000025">
    <property type="protein sequence ID" value="ERJ93469.1"/>
    <property type="molecule type" value="Genomic_DNA"/>
</dbReference>
<protein>
    <submittedName>
        <fullName evidence="2">FlhB domain protein</fullName>
    </submittedName>
</protein>
<comment type="caution">
    <text evidence="2">The sequence shown here is derived from an EMBL/GenBank/DDBJ whole genome shotgun (WGS) entry which is preliminary data.</text>
</comment>